<dbReference type="Pfam" id="PF00733">
    <property type="entry name" value="Asn_synthase"/>
    <property type="match status" value="1"/>
</dbReference>
<reference evidence="7 8" key="1">
    <citation type="submission" date="2019-06" db="EMBL/GenBank/DDBJ databases">
        <title>Genome sequence of Deinococcus radiopugnans ATCC 19172.</title>
        <authorList>
            <person name="Maclea K.S."/>
            <person name="Maynard C.R."/>
        </authorList>
    </citation>
    <scope>NUCLEOTIDE SEQUENCE [LARGE SCALE GENOMIC DNA]</scope>
    <source>
        <strain evidence="7 8">ATCC 19172</strain>
    </source>
</reference>
<dbReference type="EC" id="6.3.5.4" evidence="2"/>
<dbReference type="EMBL" id="VDMO01000001">
    <property type="protein sequence ID" value="TNM72930.1"/>
    <property type="molecule type" value="Genomic_DNA"/>
</dbReference>
<dbReference type="InterPro" id="IPR001962">
    <property type="entry name" value="Asn_synthase"/>
</dbReference>
<dbReference type="RefSeq" id="WP_139399828.1">
    <property type="nucleotide sequence ID" value="NZ_JACHEW010000002.1"/>
</dbReference>
<dbReference type="InterPro" id="IPR029055">
    <property type="entry name" value="Ntn_hydrolases_N"/>
</dbReference>
<evidence type="ECO:0000313" key="9">
    <source>
        <dbReference type="Proteomes" id="UP000629870"/>
    </source>
</evidence>
<evidence type="ECO:0000256" key="3">
    <source>
        <dbReference type="ARBA" id="ARBA00048741"/>
    </source>
</evidence>
<evidence type="ECO:0000256" key="1">
    <source>
        <dbReference type="ARBA" id="ARBA00005187"/>
    </source>
</evidence>
<dbReference type="InterPro" id="IPR017932">
    <property type="entry name" value="GATase_2_dom"/>
</dbReference>
<feature type="domain" description="Glutamine amidotransferase type-2" evidence="5">
    <location>
        <begin position="29"/>
        <end position="92"/>
    </location>
</feature>
<dbReference type="SUPFAM" id="SSF56235">
    <property type="entry name" value="N-terminal nucleophile aminohydrolases (Ntn hydrolases)"/>
    <property type="match status" value="1"/>
</dbReference>
<dbReference type="Gene3D" id="3.40.50.620">
    <property type="entry name" value="HUPs"/>
    <property type="match status" value="1"/>
</dbReference>
<evidence type="ECO:0000313" key="7">
    <source>
        <dbReference type="EMBL" id="TNM72930.1"/>
    </source>
</evidence>
<evidence type="ECO:0000313" key="8">
    <source>
        <dbReference type="Proteomes" id="UP000313988"/>
    </source>
</evidence>
<dbReference type="AlphaFoldDB" id="A0A5C4YAI6"/>
<comment type="caution">
    <text evidence="7">The sequence shown here is derived from an EMBL/GenBank/DDBJ whole genome shotgun (WGS) entry which is preliminary data.</text>
</comment>
<protein>
    <recommendedName>
        <fullName evidence="2">asparagine synthase (glutamine-hydrolyzing)</fullName>
        <ecNumber evidence="2">6.3.5.4</ecNumber>
    </recommendedName>
</protein>
<dbReference type="PANTHER" id="PTHR43284">
    <property type="entry name" value="ASPARAGINE SYNTHETASE (GLUTAMINE-HYDROLYZING)"/>
    <property type="match status" value="1"/>
</dbReference>
<proteinExistence type="predicted"/>
<feature type="domain" description="Asparagine synthetase" evidence="4">
    <location>
        <begin position="167"/>
        <end position="402"/>
    </location>
</feature>
<comment type="pathway">
    <text evidence="1">Amino-acid biosynthesis; L-asparagine biosynthesis; L-asparagine from L-aspartate (L-Gln route): step 1/1.</text>
</comment>
<keyword evidence="6" id="KW-0436">Ligase</keyword>
<dbReference type="InterPro" id="IPR014729">
    <property type="entry name" value="Rossmann-like_a/b/a_fold"/>
</dbReference>
<dbReference type="OrthoDB" id="9763290at2"/>
<evidence type="ECO:0000259" key="4">
    <source>
        <dbReference type="Pfam" id="PF00733"/>
    </source>
</evidence>
<organism evidence="7 8">
    <name type="scientific">Deinococcus radiopugnans ATCC 19172</name>
    <dbReference type="NCBI Taxonomy" id="585398"/>
    <lineage>
        <taxon>Bacteria</taxon>
        <taxon>Thermotogati</taxon>
        <taxon>Deinococcota</taxon>
        <taxon>Deinococci</taxon>
        <taxon>Deinococcales</taxon>
        <taxon>Deinococcaceae</taxon>
        <taxon>Deinococcus</taxon>
    </lineage>
</organism>
<dbReference type="Proteomes" id="UP000629870">
    <property type="component" value="Unassembled WGS sequence"/>
</dbReference>
<dbReference type="InterPro" id="IPR051786">
    <property type="entry name" value="ASN_synthetase/amidase"/>
</dbReference>
<dbReference type="Gene3D" id="3.60.20.10">
    <property type="entry name" value="Glutamine Phosphoribosylpyrophosphate, subunit 1, domain 1"/>
    <property type="match status" value="1"/>
</dbReference>
<accession>A0A5C4YAI6</accession>
<reference evidence="6 9" key="2">
    <citation type="submission" date="2020-08" db="EMBL/GenBank/DDBJ databases">
        <title>Genomic Encyclopedia of Type Strains, Phase IV (KMG-IV): sequencing the most valuable type-strain genomes for metagenomic binning, comparative biology and taxonomic classification.</title>
        <authorList>
            <person name="Goeker M."/>
        </authorList>
    </citation>
    <scope>NUCLEOTIDE SEQUENCE [LARGE SCALE GENOMIC DNA]</scope>
    <source>
        <strain evidence="6 9">DSM 12027</strain>
    </source>
</reference>
<evidence type="ECO:0000313" key="6">
    <source>
        <dbReference type="EMBL" id="MBB6015381.1"/>
    </source>
</evidence>
<dbReference type="Pfam" id="PF13537">
    <property type="entry name" value="GATase_7"/>
    <property type="match status" value="1"/>
</dbReference>
<dbReference type="SUPFAM" id="SSF52402">
    <property type="entry name" value="Adenine nucleotide alpha hydrolases-like"/>
    <property type="match status" value="1"/>
</dbReference>
<dbReference type="PANTHER" id="PTHR43284:SF1">
    <property type="entry name" value="ASPARAGINE SYNTHETASE"/>
    <property type="match status" value="1"/>
</dbReference>
<dbReference type="GO" id="GO:0006529">
    <property type="term" value="P:asparagine biosynthetic process"/>
    <property type="evidence" value="ECO:0007669"/>
    <property type="project" value="InterPro"/>
</dbReference>
<gene>
    <name evidence="7" type="ORF">FHR04_00420</name>
    <name evidence="6" type="ORF">HNQ04_000610</name>
</gene>
<dbReference type="GO" id="GO:0004066">
    <property type="term" value="F:asparagine synthase (glutamine-hydrolyzing) activity"/>
    <property type="evidence" value="ECO:0007669"/>
    <property type="project" value="UniProtKB-EC"/>
</dbReference>
<keyword evidence="9" id="KW-1185">Reference proteome</keyword>
<name>A0A5C4YAI6_9DEIO</name>
<sequence>MEFGALGTRFLVLPERGLAVVLRGELYSHDLQAVLALYTRHGATFAQHLEGSFALALVDVPAGHLWAVTDRMASLKVYAAQEEDTLLVSTQLNRPEFTQRPLSPAGVACAVASGVMLGDLTLYQGVSSLDRACVHALAPDGATARPYWAFRFGPPSRRPVAELRAELAGLLRAAVDRRLRRAGPRVFLSLSGGYDSRGLLTLLSSSGREIHTFSYSDGPPRPGSDADVARQLARQYGAPHVTLQAYRGDVGAALRRNAAWGQGVANFCDEADAWAELAGHAPSAIFAGEQLFGWYDRPARSMTELLLHARLPDAQALAGLQGVLPAAGHARLQGAYGHELQALIGRLPSGLDPTQLETLAYLEQLGPRRLMPWREQFAGRVAPVHLPLLDGALLEFMQTLPRRLIREKTLFKQALLELDPGLMRVPLARVSGYAPDWTAELLRGRDTLARQLGAAAPAAWTGSCPPRRSWPCWTASRRCAGIHCAVPSAPCGAAHWWGPRGGSGRRRPVRWTGRRCCCVC</sequence>
<comment type="catalytic activity">
    <reaction evidence="3">
        <text>L-aspartate + L-glutamine + ATP + H2O = L-asparagine + L-glutamate + AMP + diphosphate + H(+)</text>
        <dbReference type="Rhea" id="RHEA:12228"/>
        <dbReference type="ChEBI" id="CHEBI:15377"/>
        <dbReference type="ChEBI" id="CHEBI:15378"/>
        <dbReference type="ChEBI" id="CHEBI:29985"/>
        <dbReference type="ChEBI" id="CHEBI:29991"/>
        <dbReference type="ChEBI" id="CHEBI:30616"/>
        <dbReference type="ChEBI" id="CHEBI:33019"/>
        <dbReference type="ChEBI" id="CHEBI:58048"/>
        <dbReference type="ChEBI" id="CHEBI:58359"/>
        <dbReference type="ChEBI" id="CHEBI:456215"/>
        <dbReference type="EC" id="6.3.5.4"/>
    </reaction>
</comment>
<evidence type="ECO:0000256" key="2">
    <source>
        <dbReference type="ARBA" id="ARBA00012737"/>
    </source>
</evidence>
<dbReference type="EMBL" id="JACHEW010000002">
    <property type="protein sequence ID" value="MBB6015381.1"/>
    <property type="molecule type" value="Genomic_DNA"/>
</dbReference>
<dbReference type="Proteomes" id="UP000313988">
    <property type="component" value="Unassembled WGS sequence"/>
</dbReference>
<evidence type="ECO:0000259" key="5">
    <source>
        <dbReference type="Pfam" id="PF13537"/>
    </source>
</evidence>